<protein>
    <submittedName>
        <fullName evidence="1">Uncharacterized protein</fullName>
    </submittedName>
</protein>
<reference evidence="1" key="1">
    <citation type="submission" date="2021-06" db="EMBL/GenBank/DDBJ databases">
        <title>Parelaphostrongylus tenuis whole genome reference sequence.</title>
        <authorList>
            <person name="Garwood T.J."/>
            <person name="Larsen P.A."/>
            <person name="Fountain-Jones N.M."/>
            <person name="Garbe J.R."/>
            <person name="Macchietto M.G."/>
            <person name="Kania S.A."/>
            <person name="Gerhold R.W."/>
            <person name="Richards J.E."/>
            <person name="Wolf T.M."/>
        </authorList>
    </citation>
    <scope>NUCLEOTIDE SEQUENCE</scope>
    <source>
        <strain evidence="1">MNPRO001-30</strain>
        <tissue evidence="1">Meninges</tissue>
    </source>
</reference>
<proteinExistence type="predicted"/>
<evidence type="ECO:0000313" key="1">
    <source>
        <dbReference type="EMBL" id="KAJ1371839.1"/>
    </source>
</evidence>
<dbReference type="AlphaFoldDB" id="A0AAD5WIK8"/>
<accession>A0AAD5WIK8</accession>
<gene>
    <name evidence="1" type="ORF">KIN20_033870</name>
</gene>
<organism evidence="1 2">
    <name type="scientific">Parelaphostrongylus tenuis</name>
    <name type="common">Meningeal worm</name>
    <dbReference type="NCBI Taxonomy" id="148309"/>
    <lineage>
        <taxon>Eukaryota</taxon>
        <taxon>Metazoa</taxon>
        <taxon>Ecdysozoa</taxon>
        <taxon>Nematoda</taxon>
        <taxon>Chromadorea</taxon>
        <taxon>Rhabditida</taxon>
        <taxon>Rhabditina</taxon>
        <taxon>Rhabditomorpha</taxon>
        <taxon>Strongyloidea</taxon>
        <taxon>Metastrongylidae</taxon>
        <taxon>Parelaphostrongylus</taxon>
    </lineage>
</organism>
<keyword evidence="2" id="KW-1185">Reference proteome</keyword>
<sequence>MAQSRAARWDNLMNQEKLSVYEDVRRLSSSSDYNSTTPTPADGQQLVAVLRQRTLVDVNDNDCLFLLLLSIPVPL</sequence>
<evidence type="ECO:0000313" key="2">
    <source>
        <dbReference type="Proteomes" id="UP001196413"/>
    </source>
</evidence>
<name>A0AAD5WIK8_PARTN</name>
<dbReference type="Proteomes" id="UP001196413">
    <property type="component" value="Unassembled WGS sequence"/>
</dbReference>
<comment type="caution">
    <text evidence="1">The sequence shown here is derived from an EMBL/GenBank/DDBJ whole genome shotgun (WGS) entry which is preliminary data.</text>
</comment>
<dbReference type="EMBL" id="JAHQIW010007050">
    <property type="protein sequence ID" value="KAJ1371839.1"/>
    <property type="molecule type" value="Genomic_DNA"/>
</dbReference>